<protein>
    <submittedName>
        <fullName evidence="1">Uncharacterized protein</fullName>
    </submittedName>
</protein>
<evidence type="ECO:0000313" key="2">
    <source>
        <dbReference type="Proteomes" id="UP000054166"/>
    </source>
</evidence>
<dbReference type="AlphaFoldDB" id="A0A0C3BA25"/>
<reference evidence="2" key="2">
    <citation type="submission" date="2015-01" db="EMBL/GenBank/DDBJ databases">
        <title>Evolutionary Origins and Diversification of the Mycorrhizal Mutualists.</title>
        <authorList>
            <consortium name="DOE Joint Genome Institute"/>
            <consortium name="Mycorrhizal Genomics Consortium"/>
            <person name="Kohler A."/>
            <person name="Kuo A."/>
            <person name="Nagy L.G."/>
            <person name="Floudas D."/>
            <person name="Copeland A."/>
            <person name="Barry K.W."/>
            <person name="Cichocki N."/>
            <person name="Veneault-Fourrey C."/>
            <person name="LaButti K."/>
            <person name="Lindquist E.A."/>
            <person name="Lipzen A."/>
            <person name="Lundell T."/>
            <person name="Morin E."/>
            <person name="Murat C."/>
            <person name="Riley R."/>
            <person name="Ohm R."/>
            <person name="Sun H."/>
            <person name="Tunlid A."/>
            <person name="Henrissat B."/>
            <person name="Grigoriev I.V."/>
            <person name="Hibbett D.S."/>
            <person name="Martin F."/>
        </authorList>
    </citation>
    <scope>NUCLEOTIDE SEQUENCE [LARGE SCALE GENOMIC DNA]</scope>
    <source>
        <strain evidence="2">F 1598</strain>
    </source>
</reference>
<sequence>MSSDNPASQVYAKRLLEEVGYLLWYPDLPPDQNVVQAYRDRGAGIDHVDNITGDGEFESLGFEFTPFSPKDAIFIIPDRAAREDHYEYIKEDFYNRLIDGVLYSKRIE</sequence>
<keyword evidence="2" id="KW-1185">Reference proteome</keyword>
<reference evidence="1 2" key="1">
    <citation type="submission" date="2014-04" db="EMBL/GenBank/DDBJ databases">
        <authorList>
            <consortium name="DOE Joint Genome Institute"/>
            <person name="Kuo A."/>
            <person name="Tarkka M."/>
            <person name="Buscot F."/>
            <person name="Kohler A."/>
            <person name="Nagy L.G."/>
            <person name="Floudas D."/>
            <person name="Copeland A."/>
            <person name="Barry K.W."/>
            <person name="Cichocki N."/>
            <person name="Veneault-Fourrey C."/>
            <person name="LaButti K."/>
            <person name="Lindquist E.A."/>
            <person name="Lipzen A."/>
            <person name="Lundell T."/>
            <person name="Morin E."/>
            <person name="Murat C."/>
            <person name="Sun H."/>
            <person name="Tunlid A."/>
            <person name="Henrissat B."/>
            <person name="Grigoriev I.V."/>
            <person name="Hibbett D.S."/>
            <person name="Martin F."/>
            <person name="Nordberg H.P."/>
            <person name="Cantor M.N."/>
            <person name="Hua S.X."/>
        </authorList>
    </citation>
    <scope>NUCLEOTIDE SEQUENCE [LARGE SCALE GENOMIC DNA]</scope>
    <source>
        <strain evidence="1 2">F 1598</strain>
    </source>
</reference>
<dbReference type="Proteomes" id="UP000054166">
    <property type="component" value="Unassembled WGS sequence"/>
</dbReference>
<gene>
    <name evidence="1" type="ORF">PILCRDRAFT_14627</name>
</gene>
<organism evidence="1 2">
    <name type="scientific">Piloderma croceum (strain F 1598)</name>
    <dbReference type="NCBI Taxonomy" id="765440"/>
    <lineage>
        <taxon>Eukaryota</taxon>
        <taxon>Fungi</taxon>
        <taxon>Dikarya</taxon>
        <taxon>Basidiomycota</taxon>
        <taxon>Agaricomycotina</taxon>
        <taxon>Agaricomycetes</taxon>
        <taxon>Agaricomycetidae</taxon>
        <taxon>Atheliales</taxon>
        <taxon>Atheliaceae</taxon>
        <taxon>Piloderma</taxon>
    </lineage>
</organism>
<accession>A0A0C3BA25</accession>
<proteinExistence type="predicted"/>
<dbReference type="EMBL" id="KN833065">
    <property type="protein sequence ID" value="KIM74177.1"/>
    <property type="molecule type" value="Genomic_DNA"/>
</dbReference>
<name>A0A0C3BA25_PILCF</name>
<dbReference type="InParanoid" id="A0A0C3BA25"/>
<evidence type="ECO:0000313" key="1">
    <source>
        <dbReference type="EMBL" id="KIM74177.1"/>
    </source>
</evidence>
<dbReference type="HOGENOM" id="CLU_2197954_0_0_1"/>